<feature type="transmembrane region" description="Helical" evidence="1">
    <location>
        <begin position="113"/>
        <end position="132"/>
    </location>
</feature>
<keyword evidence="1" id="KW-0812">Transmembrane</keyword>
<proteinExistence type="predicted"/>
<dbReference type="Proteomes" id="UP000244225">
    <property type="component" value="Unassembled WGS sequence"/>
</dbReference>
<organism evidence="2 3">
    <name type="scientific">Pontibacter mucosus</name>
    <dbReference type="NCBI Taxonomy" id="1649266"/>
    <lineage>
        <taxon>Bacteria</taxon>
        <taxon>Pseudomonadati</taxon>
        <taxon>Bacteroidota</taxon>
        <taxon>Cytophagia</taxon>
        <taxon>Cytophagales</taxon>
        <taxon>Hymenobacteraceae</taxon>
        <taxon>Pontibacter</taxon>
    </lineage>
</organism>
<protein>
    <submittedName>
        <fullName evidence="2">Putative membrane protein</fullName>
    </submittedName>
</protein>
<dbReference type="OrthoDB" id="2955631at2"/>
<evidence type="ECO:0000313" key="3">
    <source>
        <dbReference type="Proteomes" id="UP000244225"/>
    </source>
</evidence>
<accession>A0A2T5YE95</accession>
<comment type="caution">
    <text evidence="2">The sequence shown here is derived from an EMBL/GenBank/DDBJ whole genome shotgun (WGS) entry which is preliminary data.</text>
</comment>
<keyword evidence="1" id="KW-0472">Membrane</keyword>
<dbReference type="RefSeq" id="WP_108213035.1">
    <property type="nucleotide sequence ID" value="NZ_QBKI01000009.1"/>
</dbReference>
<dbReference type="InterPro" id="IPR018723">
    <property type="entry name" value="DUF2254_membrane"/>
</dbReference>
<evidence type="ECO:0000313" key="2">
    <source>
        <dbReference type="EMBL" id="PTX15030.1"/>
    </source>
</evidence>
<reference evidence="2 3" key="1">
    <citation type="submission" date="2018-04" db="EMBL/GenBank/DDBJ databases">
        <title>Genomic Encyclopedia of Archaeal and Bacterial Type Strains, Phase II (KMG-II): from individual species to whole genera.</title>
        <authorList>
            <person name="Goeker M."/>
        </authorList>
    </citation>
    <scope>NUCLEOTIDE SEQUENCE [LARGE SCALE GENOMIC DNA]</scope>
    <source>
        <strain evidence="2 3">DSM 100162</strain>
    </source>
</reference>
<feature type="transmembrane region" description="Helical" evidence="1">
    <location>
        <begin position="66"/>
        <end position="93"/>
    </location>
</feature>
<keyword evidence="1" id="KW-1133">Transmembrane helix</keyword>
<gene>
    <name evidence="2" type="ORF">C8N40_109128</name>
</gene>
<name>A0A2T5YE95_9BACT</name>
<evidence type="ECO:0000256" key="1">
    <source>
        <dbReference type="SAM" id="Phobius"/>
    </source>
</evidence>
<feature type="transmembrane region" description="Helical" evidence="1">
    <location>
        <begin position="20"/>
        <end position="40"/>
    </location>
</feature>
<sequence>MTKLTTSSYRKHTTVVNSIAFLPSIISTGFFLLAFGVHYFESTPLSMALEKRLPFELVRNSQKAQVILSTLATGTISLTVFSFSMVMIVLSQASNNLTPRVIPGLTTARSHQVVLGFYIGTIIYTLLVLLNYQPVANTSKVPVIAILLALAFGLICLALFVYFIHSISRAIQVDNILNSLYHKSISALNQENKMPAKSLAPSKSNDDEFSFALKNTTSGYLENINLTALQSLAKENKMQLKILVEEGSFVVEGLPLLRSTKDIVQREDLEEKLQRCFTLKQEEVVMEDFEQGVKQISEIAVKALSPGINDPGTAMKAIDFLTLLFIRRLKTEDKNCLLDENNQVQVIDFTVSLDELMHRYLSPIRTYGKEDFQLNLRLLKCIHSLLCQQPDAEKEKTIRKHAFAVISDADKTISNAVDRERLNDYLVEVNKLLSEGNKLKMLR</sequence>
<dbReference type="AlphaFoldDB" id="A0A2T5YE95"/>
<keyword evidence="3" id="KW-1185">Reference proteome</keyword>
<feature type="transmembrane region" description="Helical" evidence="1">
    <location>
        <begin position="144"/>
        <end position="164"/>
    </location>
</feature>
<dbReference type="EMBL" id="QBKI01000009">
    <property type="protein sequence ID" value="PTX15030.1"/>
    <property type="molecule type" value="Genomic_DNA"/>
</dbReference>
<dbReference type="Pfam" id="PF10011">
    <property type="entry name" value="DUF2254"/>
    <property type="match status" value="1"/>
</dbReference>